<keyword evidence="7" id="KW-0869">Chloride channel</keyword>
<sequence>MKFLLPEDDLILEWKRRLVFWSGAISVGIAAILFAVAAEWANGVFHKLLAVSPYLPLLVTPLGLALILFITRKYFPGSQGSGIPQVIASLDPKESRKVREQVLSLRVTIGKIVLTIAGLMCGTSVGREGPTVQIGASIMHKLGSLARFPRHDLEKGLILAGAAAGVAAAFNTPLAGIVFAIEEMSRSFEEHNSTTILMTVIIAGITSLALLGNYSYFGHTSESMGFGKEWYVVIVCGIAGGLLGGAFSRALIEVNKGLSGRMGAWIREKPIAFAAVCGLLLALVGLASGNNTYGSGYSEAKSLLGGNSTLPESYGLLKMTATAISYVSGIPGGLMAPTLSAGAGFGANIAPFFTTVPAGATIILGMVAYFAGVTQAPITAFVIVMEMIDNHEMVLPLMAAAFIAKACSRLVCPTPIFHTMAQNFVYKPPPPKDFGSKTSFIQRESD</sequence>
<feature type="transmembrane region" description="Helical" evidence="10">
    <location>
        <begin position="53"/>
        <end position="71"/>
    </location>
</feature>
<dbReference type="Gene3D" id="1.10.3080.10">
    <property type="entry name" value="Clc chloride channel"/>
    <property type="match status" value="1"/>
</dbReference>
<evidence type="ECO:0000256" key="1">
    <source>
        <dbReference type="ARBA" id="ARBA00004141"/>
    </source>
</evidence>
<gene>
    <name evidence="11" type="ORF">AWT59_2474</name>
</gene>
<dbReference type="Pfam" id="PF00654">
    <property type="entry name" value="Voltage_CLC"/>
    <property type="match status" value="1"/>
</dbReference>
<keyword evidence="4 10" id="KW-1133">Transmembrane helix</keyword>
<proteinExistence type="predicted"/>
<evidence type="ECO:0000313" key="11">
    <source>
        <dbReference type="EMBL" id="KXS31404.1"/>
    </source>
</evidence>
<comment type="caution">
    <text evidence="11">The sequence shown here is derived from an EMBL/GenBank/DDBJ whole genome shotgun (WGS) entry which is preliminary data.</text>
</comment>
<evidence type="ECO:0000256" key="6">
    <source>
        <dbReference type="ARBA" id="ARBA00023136"/>
    </source>
</evidence>
<evidence type="ECO:0000256" key="10">
    <source>
        <dbReference type="SAM" id="Phobius"/>
    </source>
</evidence>
<dbReference type="GO" id="GO:0034707">
    <property type="term" value="C:chloride channel complex"/>
    <property type="evidence" value="ECO:0007669"/>
    <property type="project" value="UniProtKB-KW"/>
</dbReference>
<evidence type="ECO:0000256" key="8">
    <source>
        <dbReference type="ARBA" id="ARBA00023214"/>
    </source>
</evidence>
<name>A0A139BQX5_9PROT</name>
<evidence type="ECO:0000313" key="12">
    <source>
        <dbReference type="Proteomes" id="UP000070578"/>
    </source>
</evidence>
<evidence type="ECO:0000256" key="7">
    <source>
        <dbReference type="ARBA" id="ARBA00023173"/>
    </source>
</evidence>
<reference evidence="11 12" key="2">
    <citation type="submission" date="2016-03" db="EMBL/GenBank/DDBJ databases">
        <title>New uncultured bacterium of the family Gallionellaceae from acid mine drainage: description and reconstruction of genome based on metagenomic analysis of microbial community.</title>
        <authorList>
            <person name="Kadnikov V."/>
            <person name="Ivasenko D."/>
            <person name="Beletsky A."/>
            <person name="Mardanov A."/>
            <person name="Danilova E."/>
            <person name="Pimenov N."/>
            <person name="Karnachuk O."/>
            <person name="Ravin N."/>
        </authorList>
    </citation>
    <scope>NUCLEOTIDE SEQUENCE [LARGE SCALE GENOMIC DNA]</scope>
    <source>
        <strain evidence="11">ShG14-8</strain>
    </source>
</reference>
<evidence type="ECO:0000256" key="2">
    <source>
        <dbReference type="ARBA" id="ARBA00022448"/>
    </source>
</evidence>
<feature type="transmembrane region" description="Helical" evidence="10">
    <location>
        <begin position="271"/>
        <end position="289"/>
    </location>
</feature>
<feature type="transmembrane region" description="Helical" evidence="10">
    <location>
        <begin position="18"/>
        <end position="41"/>
    </location>
</feature>
<keyword evidence="6 10" id="KW-0472">Membrane</keyword>
<dbReference type="Proteomes" id="UP000070578">
    <property type="component" value="Unassembled WGS sequence"/>
</dbReference>
<keyword evidence="2" id="KW-0813">Transport</keyword>
<accession>A0A139BQX5</accession>
<dbReference type="SUPFAM" id="SSF81340">
    <property type="entry name" value="Clc chloride channel"/>
    <property type="match status" value="1"/>
</dbReference>
<feature type="transmembrane region" description="Helical" evidence="10">
    <location>
        <begin position="230"/>
        <end position="251"/>
    </location>
</feature>
<dbReference type="PANTHER" id="PTHR43427:SF6">
    <property type="entry name" value="CHLORIDE CHANNEL PROTEIN CLC-E"/>
    <property type="match status" value="1"/>
</dbReference>
<evidence type="ECO:0000256" key="9">
    <source>
        <dbReference type="ARBA" id="ARBA00023303"/>
    </source>
</evidence>
<comment type="subcellular location">
    <subcellularLocation>
        <location evidence="1">Membrane</location>
        <topology evidence="1">Multi-pass membrane protein</topology>
    </subcellularLocation>
</comment>
<keyword evidence="9" id="KW-0407">Ion channel</keyword>
<keyword evidence="5" id="KW-0406">Ion transport</keyword>
<dbReference type="InterPro" id="IPR001807">
    <property type="entry name" value="ClC"/>
</dbReference>
<dbReference type="PANTHER" id="PTHR43427">
    <property type="entry name" value="CHLORIDE CHANNEL PROTEIN CLC-E"/>
    <property type="match status" value="1"/>
</dbReference>
<organism evidence="11 12">
    <name type="scientific">Candidatus Gallionella acididurans</name>
    <dbReference type="NCBI Taxonomy" id="1796491"/>
    <lineage>
        <taxon>Bacteria</taxon>
        <taxon>Pseudomonadati</taxon>
        <taxon>Pseudomonadota</taxon>
        <taxon>Betaproteobacteria</taxon>
        <taxon>Nitrosomonadales</taxon>
        <taxon>Gallionellaceae</taxon>
        <taxon>Gallionella</taxon>
    </lineage>
</organism>
<feature type="transmembrane region" description="Helical" evidence="10">
    <location>
        <begin position="362"/>
        <end position="384"/>
    </location>
</feature>
<evidence type="ECO:0000256" key="3">
    <source>
        <dbReference type="ARBA" id="ARBA00022692"/>
    </source>
</evidence>
<dbReference type="CDD" id="cd01034">
    <property type="entry name" value="EriC_like"/>
    <property type="match status" value="1"/>
</dbReference>
<keyword evidence="3 10" id="KW-0812">Transmembrane</keyword>
<feature type="transmembrane region" description="Helical" evidence="10">
    <location>
        <begin position="157"/>
        <end position="181"/>
    </location>
</feature>
<protein>
    <submittedName>
        <fullName evidence="11">Cl-channel voltage-gated family protein</fullName>
    </submittedName>
</protein>
<dbReference type="PRINTS" id="PR00762">
    <property type="entry name" value="CLCHANNEL"/>
</dbReference>
<feature type="transmembrane region" description="Helical" evidence="10">
    <location>
        <begin position="193"/>
        <end position="210"/>
    </location>
</feature>
<dbReference type="InterPro" id="IPR014743">
    <property type="entry name" value="Cl-channel_core"/>
</dbReference>
<dbReference type="EMBL" id="LSLI01000077">
    <property type="protein sequence ID" value="KXS31404.1"/>
    <property type="molecule type" value="Genomic_DNA"/>
</dbReference>
<dbReference type="InterPro" id="IPR050368">
    <property type="entry name" value="ClC-type_chloride_channel"/>
</dbReference>
<dbReference type="AlphaFoldDB" id="A0A139BQX5"/>
<dbReference type="PATRIC" id="fig|1796491.3.peg.2698"/>
<evidence type="ECO:0000256" key="4">
    <source>
        <dbReference type="ARBA" id="ARBA00022989"/>
    </source>
</evidence>
<evidence type="ECO:0000256" key="5">
    <source>
        <dbReference type="ARBA" id="ARBA00023065"/>
    </source>
</evidence>
<keyword evidence="8" id="KW-0868">Chloride</keyword>
<dbReference type="GO" id="GO:0005254">
    <property type="term" value="F:chloride channel activity"/>
    <property type="evidence" value="ECO:0007669"/>
    <property type="project" value="UniProtKB-KW"/>
</dbReference>
<reference evidence="11 12" key="1">
    <citation type="submission" date="2016-02" db="EMBL/GenBank/DDBJ databases">
        <authorList>
            <person name="Wen L."/>
            <person name="He K."/>
            <person name="Yang H."/>
        </authorList>
    </citation>
    <scope>NUCLEOTIDE SEQUENCE [LARGE SCALE GENOMIC DNA]</scope>
    <source>
        <strain evidence="11">ShG14-8</strain>
    </source>
</reference>